<dbReference type="GO" id="GO:0012505">
    <property type="term" value="C:endomembrane system"/>
    <property type="evidence" value="ECO:0007669"/>
    <property type="project" value="UniProtKB-SubCell"/>
</dbReference>
<evidence type="ECO:0000256" key="3">
    <source>
        <dbReference type="ARBA" id="ARBA00023136"/>
    </source>
</evidence>
<keyword evidence="10" id="KW-1185">Reference proteome</keyword>
<dbReference type="PANTHER" id="PTHR12894:SF49">
    <property type="entry name" value="VAM6_VPS39-LIKE PROTEIN"/>
    <property type="match status" value="1"/>
</dbReference>
<comment type="caution">
    <text evidence="9">The sequence shown here is derived from an EMBL/GenBank/DDBJ whole genome shotgun (WGS) entry which is preliminary data.</text>
</comment>
<dbReference type="EMBL" id="JAUCMV010000003">
    <property type="protein sequence ID" value="KAK0410419.1"/>
    <property type="molecule type" value="Genomic_DNA"/>
</dbReference>
<feature type="domain" description="CNH" evidence="8">
    <location>
        <begin position="16"/>
        <end position="286"/>
    </location>
</feature>
<dbReference type="GO" id="GO:0034058">
    <property type="term" value="P:endosomal vesicle fusion"/>
    <property type="evidence" value="ECO:0007669"/>
    <property type="project" value="TreeGrafter"/>
</dbReference>
<evidence type="ECO:0000256" key="5">
    <source>
        <dbReference type="ARBA" id="ARBA00038201"/>
    </source>
</evidence>
<reference evidence="9" key="1">
    <citation type="submission" date="2023-06" db="EMBL/GenBank/DDBJ databases">
        <title>Genomic analysis of the entomopathogenic nematode Steinernema hermaphroditum.</title>
        <authorList>
            <person name="Schwarz E.M."/>
            <person name="Heppert J.K."/>
            <person name="Baniya A."/>
            <person name="Schwartz H.T."/>
            <person name="Tan C.-H."/>
            <person name="Antoshechkin I."/>
            <person name="Sternberg P.W."/>
            <person name="Goodrich-Blair H."/>
            <person name="Dillman A.R."/>
        </authorList>
    </citation>
    <scope>NUCLEOTIDE SEQUENCE</scope>
    <source>
        <strain evidence="9">PS9179</strain>
        <tissue evidence="9">Whole animal</tissue>
    </source>
</reference>
<dbReference type="PROSITE" id="PS50236">
    <property type="entry name" value="CHCR"/>
    <property type="match status" value="1"/>
</dbReference>
<dbReference type="GO" id="GO:0006914">
    <property type="term" value="P:autophagy"/>
    <property type="evidence" value="ECO:0007669"/>
    <property type="project" value="TreeGrafter"/>
</dbReference>
<evidence type="ECO:0000259" key="8">
    <source>
        <dbReference type="PROSITE" id="PS50219"/>
    </source>
</evidence>
<dbReference type="InterPro" id="IPR000547">
    <property type="entry name" value="Clathrin_H-chain/VPS_repeat"/>
</dbReference>
<dbReference type="GO" id="GO:0016020">
    <property type="term" value="C:membrane"/>
    <property type="evidence" value="ECO:0007669"/>
    <property type="project" value="TreeGrafter"/>
</dbReference>
<accession>A0AA39LV42</accession>
<protein>
    <recommendedName>
        <fullName evidence="8">CNH domain-containing protein</fullName>
    </recommendedName>
</protein>
<evidence type="ECO:0000256" key="4">
    <source>
        <dbReference type="ARBA" id="ARBA00023228"/>
    </source>
</evidence>
<evidence type="ECO:0000256" key="1">
    <source>
        <dbReference type="ARBA" id="ARBA00004184"/>
    </source>
</evidence>
<evidence type="ECO:0000256" key="2">
    <source>
        <dbReference type="ARBA" id="ARBA00004371"/>
    </source>
</evidence>
<dbReference type="GO" id="GO:0005764">
    <property type="term" value="C:lysosome"/>
    <property type="evidence" value="ECO:0007669"/>
    <property type="project" value="UniProtKB-SubCell"/>
</dbReference>
<evidence type="ECO:0000313" key="10">
    <source>
        <dbReference type="Proteomes" id="UP001175271"/>
    </source>
</evidence>
<evidence type="ECO:0000256" key="6">
    <source>
        <dbReference type="PROSITE-ProRule" id="PRU01006"/>
    </source>
</evidence>
<evidence type="ECO:0000256" key="7">
    <source>
        <dbReference type="SAM" id="MobiDB-lite"/>
    </source>
</evidence>
<dbReference type="Pfam" id="PF10366">
    <property type="entry name" value="Vps39_1"/>
    <property type="match status" value="1"/>
</dbReference>
<dbReference type="InterPro" id="IPR001180">
    <property type="entry name" value="CNH_dom"/>
</dbReference>
<dbReference type="InterPro" id="IPR019452">
    <property type="entry name" value="VPS39/TGF_beta_rcpt-assoc_1"/>
</dbReference>
<proteinExistence type="inferred from homology"/>
<dbReference type="PROSITE" id="PS50219">
    <property type="entry name" value="CNH"/>
    <property type="match status" value="1"/>
</dbReference>
<dbReference type="AlphaFoldDB" id="A0AA39LV42"/>
<evidence type="ECO:0000313" key="9">
    <source>
        <dbReference type="EMBL" id="KAK0410419.1"/>
    </source>
</evidence>
<keyword evidence="3" id="KW-0472">Membrane</keyword>
<organism evidence="9 10">
    <name type="scientific">Steinernema hermaphroditum</name>
    <dbReference type="NCBI Taxonomy" id="289476"/>
    <lineage>
        <taxon>Eukaryota</taxon>
        <taxon>Metazoa</taxon>
        <taxon>Ecdysozoa</taxon>
        <taxon>Nematoda</taxon>
        <taxon>Chromadorea</taxon>
        <taxon>Rhabditida</taxon>
        <taxon>Tylenchina</taxon>
        <taxon>Panagrolaimomorpha</taxon>
        <taxon>Strongyloidoidea</taxon>
        <taxon>Steinernematidae</taxon>
        <taxon>Steinernema</taxon>
    </lineage>
</organism>
<comment type="subcellular location">
    <subcellularLocation>
        <location evidence="1">Endomembrane system</location>
        <topology evidence="1">Peripheral membrane protein</topology>
    </subcellularLocation>
    <subcellularLocation>
        <location evidence="2">Lysosome</location>
    </subcellularLocation>
</comment>
<dbReference type="Pfam" id="PF00780">
    <property type="entry name" value="CNH"/>
    <property type="match status" value="1"/>
</dbReference>
<comment type="similarity">
    <text evidence="5">Belongs to the VAM6/VPS39 family.</text>
</comment>
<sequence length="965" mass="111165">MYEAYAHESVAHMPGNLEVCSLATHESQNQLFAGLKSGQLLTFTPSRDRKYQFTVCKKFQSRAVQQLKAIESHNSLICLADGQVFVHDLTEVATLKSTLKFKGVSCFDTFVDEKTKQLYIAVAANRRINVLEWDGAEFHELPIKFYENDQFLENAECLRWCGKSRVAFSVKGEYWMKLLQNVGHLQKLFGTGTLDRPLIVDFPDHEVVGFCRDNYVIFSNYYGTAPRNYAQIKYDCQPKTVVYDAPYLLAIFDKGIIDIRSLRPSMHIQKIQLNRSRIFCPSKPGHVLAASGNDIWLLNSHSLLTNNINYLVNENQFTLAIQLAEMTKAVKTLDVDPRNVDEIKRKAAYRHFCLGEFSECFALHSQIKSEVWDVIALFSGLLPTEDMRTRFLGTDRPPDLNENEARKGYTSLAEYLSAVRTEYSRALEFHKRDPSDGPHRLEQQDVDHHEGTLQIIDTTLLKCYVYMMQRVLIASLLRLRDNSCIIDESVKVLEKAQMFPELFLLYQRRGLHEKALELLKTEAKNRESPLRGVDKTVEYLQNIGNEHLHLIFHYASWVLAENFEKGLSIFTSDSEETTRELDREDVLKFLMQECMDALVPYLEHLIYNWGEKRPKFHETLAQSYIAKVKAMLKDYIHVFADNDNVIRGGTEEGELGIYRKKLIKLLESSQDYNIDKVYSLLGNESFYEERAVLLGASNKHEEALYLYTSVLFDFVGAERFCKRHYDANDPKKSEVFLQLFRAYTQPKSVQISDLKRNLPAAKPNIKEALKVLKKHADSMDTVEAIRLLPKDTKLRELWGALEGVLQATDAKAKEKEILMALTKKTLEKMQRRFVEVSNREVRIESRTLCYICRKNIGNAVFVRKPDDGLLAHYGERLIPATDPFDNSRRPELTSIDMPYNENANRPHAQRLPSTDRRPFCDVTNRPSRSAPSFGSDLYPRLQVLKNQKSNSEPMFQIYSDSVFAP</sequence>
<dbReference type="GO" id="GO:0006886">
    <property type="term" value="P:intracellular protein transport"/>
    <property type="evidence" value="ECO:0007669"/>
    <property type="project" value="UniProtKB-UniRule"/>
</dbReference>
<dbReference type="InterPro" id="IPR019453">
    <property type="entry name" value="VPS39/TGFA1_Znf"/>
</dbReference>
<dbReference type="PANTHER" id="PTHR12894">
    <property type="entry name" value="CNH DOMAIN CONTAINING"/>
    <property type="match status" value="1"/>
</dbReference>
<feature type="region of interest" description="Disordered" evidence="7">
    <location>
        <begin position="882"/>
        <end position="934"/>
    </location>
</feature>
<dbReference type="InterPro" id="IPR032914">
    <property type="entry name" value="Vam6/VPS39/TRAP1"/>
</dbReference>
<name>A0AA39LV42_9BILA</name>
<dbReference type="InterPro" id="IPR036322">
    <property type="entry name" value="WD40_repeat_dom_sf"/>
</dbReference>
<keyword evidence="4" id="KW-0458">Lysosome</keyword>
<feature type="repeat" description="CHCR" evidence="6">
    <location>
        <begin position="574"/>
        <end position="748"/>
    </location>
</feature>
<dbReference type="SUPFAM" id="SSF50978">
    <property type="entry name" value="WD40 repeat-like"/>
    <property type="match status" value="1"/>
</dbReference>
<gene>
    <name evidence="9" type="ORF">QR680_005121</name>
</gene>
<dbReference type="Pfam" id="PF10367">
    <property type="entry name" value="zf-Vps39_C"/>
    <property type="match status" value="1"/>
</dbReference>
<dbReference type="Proteomes" id="UP001175271">
    <property type="component" value="Unassembled WGS sequence"/>
</dbReference>